<dbReference type="GO" id="GO:0007165">
    <property type="term" value="P:signal transduction"/>
    <property type="evidence" value="ECO:0007669"/>
    <property type="project" value="InterPro"/>
</dbReference>
<feature type="region of interest" description="Disordered" evidence="1">
    <location>
        <begin position="350"/>
        <end position="390"/>
    </location>
</feature>
<dbReference type="Gene3D" id="3.40.50.10140">
    <property type="entry name" value="Toll/interleukin-1 receptor homology (TIR) domain"/>
    <property type="match status" value="1"/>
</dbReference>
<gene>
    <name evidence="3" type="ORF">CcCBS67573_g04913</name>
</gene>
<evidence type="ECO:0000256" key="1">
    <source>
        <dbReference type="SAM" id="MobiDB-lite"/>
    </source>
</evidence>
<dbReference type="InterPro" id="IPR000157">
    <property type="entry name" value="TIR_dom"/>
</dbReference>
<dbReference type="EMBL" id="QEAP01000163">
    <property type="protein sequence ID" value="TPX73820.1"/>
    <property type="molecule type" value="Genomic_DNA"/>
</dbReference>
<organism evidence="3 4">
    <name type="scientific">Chytriomyces confervae</name>
    <dbReference type="NCBI Taxonomy" id="246404"/>
    <lineage>
        <taxon>Eukaryota</taxon>
        <taxon>Fungi</taxon>
        <taxon>Fungi incertae sedis</taxon>
        <taxon>Chytridiomycota</taxon>
        <taxon>Chytridiomycota incertae sedis</taxon>
        <taxon>Chytridiomycetes</taxon>
        <taxon>Chytridiales</taxon>
        <taxon>Chytriomycetaceae</taxon>
        <taxon>Chytriomyces</taxon>
    </lineage>
</organism>
<dbReference type="PANTHER" id="PTHR47508:SF1">
    <property type="entry name" value="NON-SPECIFIC SERINE_THREONINE PROTEIN KINASE"/>
    <property type="match status" value="1"/>
</dbReference>
<dbReference type="PANTHER" id="PTHR47508">
    <property type="entry name" value="SAM DOMAIN-CONTAINING PROTEIN-RELATED"/>
    <property type="match status" value="1"/>
</dbReference>
<evidence type="ECO:0000313" key="4">
    <source>
        <dbReference type="Proteomes" id="UP000320333"/>
    </source>
</evidence>
<feature type="region of interest" description="Disordered" evidence="1">
    <location>
        <begin position="63"/>
        <end position="101"/>
    </location>
</feature>
<dbReference type="OrthoDB" id="2149685at2759"/>
<dbReference type="SUPFAM" id="SSF52200">
    <property type="entry name" value="Toll/Interleukin receptor TIR domain"/>
    <property type="match status" value="1"/>
</dbReference>
<feature type="domain" description="TIR" evidence="2">
    <location>
        <begin position="183"/>
        <end position="335"/>
    </location>
</feature>
<dbReference type="Proteomes" id="UP000320333">
    <property type="component" value="Unassembled WGS sequence"/>
</dbReference>
<dbReference type="InterPro" id="IPR035897">
    <property type="entry name" value="Toll_tir_struct_dom_sf"/>
</dbReference>
<name>A0A507FE03_9FUNG</name>
<protein>
    <recommendedName>
        <fullName evidence="2">TIR domain-containing protein</fullName>
    </recommendedName>
</protein>
<dbReference type="STRING" id="246404.A0A507FE03"/>
<sequence length="390" mass="43015">MLTAQERLRTQLELHRAQCISIEDRLNNSVDIVEIEMLDAALLQEEARFNRIAAALMRIVAEDQSRQSHDEQVAEEEEEEGTSASPVHEDATPSDSSATNENAHLARIARSLRPANSLPLPAIRHAADDRDHSFISSLSVQEVTQHTLTKPVAIPLSSSNVQQTRPQLSMSPSSTVSNSAPPDSWEIFVSYSWKNSREAFENGQTQSDEGCGSCDPRLLARKLTAIGHVTWLDSDRLDGGEPLYQTLVNAITPAKFIVVCVSDEYALSKSCNLEWNYLNDRNIPYVIVFVGTHKYKDWDNSVLKFMAGNSVYIEAFGPKETPLSDAVFHRIANAVKKGLSHAHRPQISPVLGGSTSLQSPPSPHEESQSTESVVVAAEMEDTEEKEAGRS</sequence>
<feature type="compositionally biased region" description="Polar residues" evidence="1">
    <location>
        <begin position="156"/>
        <end position="180"/>
    </location>
</feature>
<accession>A0A507FE03</accession>
<feature type="region of interest" description="Disordered" evidence="1">
    <location>
        <begin position="154"/>
        <end position="180"/>
    </location>
</feature>
<evidence type="ECO:0000313" key="3">
    <source>
        <dbReference type="EMBL" id="TPX73820.1"/>
    </source>
</evidence>
<dbReference type="AlphaFoldDB" id="A0A507FE03"/>
<reference evidence="3 4" key="1">
    <citation type="journal article" date="2019" name="Sci. Rep.">
        <title>Comparative genomics of chytrid fungi reveal insights into the obligate biotrophic and pathogenic lifestyle of Synchytrium endobioticum.</title>
        <authorList>
            <person name="van de Vossenberg B.T.L.H."/>
            <person name="Warris S."/>
            <person name="Nguyen H.D.T."/>
            <person name="van Gent-Pelzer M.P.E."/>
            <person name="Joly D.L."/>
            <person name="van de Geest H.C."/>
            <person name="Bonants P.J.M."/>
            <person name="Smith D.S."/>
            <person name="Levesque C.A."/>
            <person name="van der Lee T.A.J."/>
        </authorList>
    </citation>
    <scope>NUCLEOTIDE SEQUENCE [LARGE SCALE GENOMIC DNA]</scope>
    <source>
        <strain evidence="3 4">CBS 675.73</strain>
    </source>
</reference>
<comment type="caution">
    <text evidence="3">The sequence shown here is derived from an EMBL/GenBank/DDBJ whole genome shotgun (WGS) entry which is preliminary data.</text>
</comment>
<evidence type="ECO:0000259" key="2">
    <source>
        <dbReference type="PROSITE" id="PS50104"/>
    </source>
</evidence>
<dbReference type="Pfam" id="PF13676">
    <property type="entry name" value="TIR_2"/>
    <property type="match status" value="1"/>
</dbReference>
<dbReference type="PROSITE" id="PS50104">
    <property type="entry name" value="TIR"/>
    <property type="match status" value="1"/>
</dbReference>
<keyword evidence="4" id="KW-1185">Reference proteome</keyword>
<proteinExistence type="predicted"/>
<feature type="compositionally biased region" description="Basic and acidic residues" evidence="1">
    <location>
        <begin position="63"/>
        <end position="72"/>
    </location>
</feature>